<sequence length="93" mass="10322">MPLDSPNIYQMPPKTLPLTPREHQVLEELALGNSNKLIAKNLSISTYTVDGYVKEIYRKLGVRNRSMAAVMALHLGILDMGSTALARSQQNRA</sequence>
<protein>
    <recommendedName>
        <fullName evidence="4">HTH luxR-type domain-containing protein</fullName>
    </recommendedName>
</protein>
<dbReference type="OrthoDB" id="6120865at2"/>
<dbReference type="InterPro" id="IPR016032">
    <property type="entry name" value="Sig_transdc_resp-reg_C-effctor"/>
</dbReference>
<organism evidence="5 6">
    <name type="scientific">Zhongshania marina</name>
    <dbReference type="NCBI Taxonomy" id="2304603"/>
    <lineage>
        <taxon>Bacteria</taxon>
        <taxon>Pseudomonadati</taxon>
        <taxon>Pseudomonadota</taxon>
        <taxon>Gammaproteobacteria</taxon>
        <taxon>Cellvibrionales</taxon>
        <taxon>Spongiibacteraceae</taxon>
        <taxon>Zhongshania</taxon>
    </lineage>
</organism>
<accession>A0A2S4HIT8</accession>
<keyword evidence="2" id="KW-0238">DNA-binding</keyword>
<evidence type="ECO:0000313" key="6">
    <source>
        <dbReference type="Proteomes" id="UP000237222"/>
    </source>
</evidence>
<dbReference type="InterPro" id="IPR000792">
    <property type="entry name" value="Tscrpt_reg_LuxR_C"/>
</dbReference>
<dbReference type="PANTHER" id="PTHR44688">
    <property type="entry name" value="DNA-BINDING TRANSCRIPTIONAL ACTIVATOR DEVR_DOSR"/>
    <property type="match status" value="1"/>
</dbReference>
<reference evidence="5" key="1">
    <citation type="submission" date="2018-01" db="EMBL/GenBank/DDBJ databases">
        <authorList>
            <person name="Yu X.-D."/>
        </authorList>
    </citation>
    <scope>NUCLEOTIDE SEQUENCE</scope>
    <source>
        <strain evidence="5">ZX-21</strain>
    </source>
</reference>
<evidence type="ECO:0000256" key="1">
    <source>
        <dbReference type="ARBA" id="ARBA00023015"/>
    </source>
</evidence>
<dbReference type="Pfam" id="PF00196">
    <property type="entry name" value="GerE"/>
    <property type="match status" value="1"/>
</dbReference>
<dbReference type="GO" id="GO:0006355">
    <property type="term" value="P:regulation of DNA-templated transcription"/>
    <property type="evidence" value="ECO:0007669"/>
    <property type="project" value="InterPro"/>
</dbReference>
<dbReference type="SMART" id="SM00421">
    <property type="entry name" value="HTH_LUXR"/>
    <property type="match status" value="1"/>
</dbReference>
<dbReference type="AlphaFoldDB" id="A0A2S4HIT8"/>
<evidence type="ECO:0000256" key="3">
    <source>
        <dbReference type="ARBA" id="ARBA00023163"/>
    </source>
</evidence>
<name>A0A2S4HIT8_9GAMM</name>
<gene>
    <name evidence="5" type="ORF">C0068_04705</name>
</gene>
<keyword evidence="1" id="KW-0805">Transcription regulation</keyword>
<dbReference type="Proteomes" id="UP000237222">
    <property type="component" value="Unassembled WGS sequence"/>
</dbReference>
<evidence type="ECO:0000313" key="5">
    <source>
        <dbReference type="EMBL" id="POP53893.1"/>
    </source>
</evidence>
<evidence type="ECO:0000256" key="2">
    <source>
        <dbReference type="ARBA" id="ARBA00023125"/>
    </source>
</evidence>
<dbReference type="PRINTS" id="PR00038">
    <property type="entry name" value="HTHLUXR"/>
</dbReference>
<dbReference type="EMBL" id="PQGG01000010">
    <property type="protein sequence ID" value="POP53893.1"/>
    <property type="molecule type" value="Genomic_DNA"/>
</dbReference>
<evidence type="ECO:0000259" key="4">
    <source>
        <dbReference type="PROSITE" id="PS50043"/>
    </source>
</evidence>
<dbReference type="CDD" id="cd06170">
    <property type="entry name" value="LuxR_C_like"/>
    <property type="match status" value="1"/>
</dbReference>
<dbReference type="SUPFAM" id="SSF46894">
    <property type="entry name" value="C-terminal effector domain of the bipartite response regulators"/>
    <property type="match status" value="1"/>
</dbReference>
<dbReference type="InterPro" id="IPR036388">
    <property type="entry name" value="WH-like_DNA-bd_sf"/>
</dbReference>
<dbReference type="RefSeq" id="WP_103683332.1">
    <property type="nucleotide sequence ID" value="NZ_PQGG01000010.1"/>
</dbReference>
<keyword evidence="3" id="KW-0804">Transcription</keyword>
<dbReference type="PANTHER" id="PTHR44688:SF16">
    <property type="entry name" value="DNA-BINDING TRANSCRIPTIONAL ACTIVATOR DEVR_DOSR"/>
    <property type="match status" value="1"/>
</dbReference>
<dbReference type="GO" id="GO:0003677">
    <property type="term" value="F:DNA binding"/>
    <property type="evidence" value="ECO:0007669"/>
    <property type="project" value="UniProtKB-KW"/>
</dbReference>
<proteinExistence type="predicted"/>
<comment type="caution">
    <text evidence="5">The sequence shown here is derived from an EMBL/GenBank/DDBJ whole genome shotgun (WGS) entry which is preliminary data.</text>
</comment>
<dbReference type="PROSITE" id="PS50043">
    <property type="entry name" value="HTH_LUXR_2"/>
    <property type="match status" value="1"/>
</dbReference>
<feature type="domain" description="HTH luxR-type" evidence="4">
    <location>
        <begin position="11"/>
        <end position="76"/>
    </location>
</feature>
<dbReference type="Gene3D" id="1.10.10.10">
    <property type="entry name" value="Winged helix-like DNA-binding domain superfamily/Winged helix DNA-binding domain"/>
    <property type="match status" value="1"/>
</dbReference>